<dbReference type="EMBL" id="FPHB01000036">
    <property type="protein sequence ID" value="SFV55826.1"/>
    <property type="molecule type" value="Genomic_DNA"/>
</dbReference>
<accession>A0A1W1BQQ1</accession>
<gene>
    <name evidence="1" type="ORF">MNB_SM-7-843</name>
</gene>
<evidence type="ECO:0000313" key="1">
    <source>
        <dbReference type="EMBL" id="SFV55826.1"/>
    </source>
</evidence>
<dbReference type="AlphaFoldDB" id="A0A1W1BQQ1"/>
<protein>
    <submittedName>
        <fullName evidence="1">Uncharacterized protein</fullName>
    </submittedName>
</protein>
<name>A0A1W1BQQ1_9ZZZZ</name>
<organism evidence="1">
    <name type="scientific">hydrothermal vent metagenome</name>
    <dbReference type="NCBI Taxonomy" id="652676"/>
    <lineage>
        <taxon>unclassified sequences</taxon>
        <taxon>metagenomes</taxon>
        <taxon>ecological metagenomes</taxon>
    </lineage>
</organism>
<reference evidence="1" key="1">
    <citation type="submission" date="2016-10" db="EMBL/GenBank/DDBJ databases">
        <authorList>
            <person name="de Groot N.N."/>
        </authorList>
    </citation>
    <scope>NUCLEOTIDE SEQUENCE</scope>
</reference>
<sequence>MQPCKGSLVAHSISISYDNLTPKKDTPKAVKKLIKEHFDYFFTYISS</sequence>
<proteinExistence type="predicted"/>